<keyword evidence="2" id="KW-1185">Reference proteome</keyword>
<proteinExistence type="predicted"/>
<accession>A0ABV2NL33</accession>
<dbReference type="Proteomes" id="UP001549119">
    <property type="component" value="Unassembled WGS sequence"/>
</dbReference>
<organism evidence="1 2">
    <name type="scientific">Methylobacterium radiotolerans</name>
    <dbReference type="NCBI Taxonomy" id="31998"/>
    <lineage>
        <taxon>Bacteria</taxon>
        <taxon>Pseudomonadati</taxon>
        <taxon>Pseudomonadota</taxon>
        <taxon>Alphaproteobacteria</taxon>
        <taxon>Hyphomicrobiales</taxon>
        <taxon>Methylobacteriaceae</taxon>
        <taxon>Methylobacterium</taxon>
    </lineage>
</organism>
<dbReference type="RefSeq" id="WP_063110625.1">
    <property type="nucleotide sequence ID" value="NZ_JBEPNV010000001.1"/>
</dbReference>
<sequence>MRCDCEQAANFGIAVGLEAVFLATTEAGLTGRWPAILADIGATVLMTANALRPPRTPAG</sequence>
<protein>
    <submittedName>
        <fullName evidence="1">Cation transport ATPase</fullName>
    </submittedName>
</protein>
<name>A0ABV2NL33_9HYPH</name>
<evidence type="ECO:0000313" key="2">
    <source>
        <dbReference type="Proteomes" id="UP001549119"/>
    </source>
</evidence>
<gene>
    <name evidence="1" type="ORF">ABIC20_004497</name>
</gene>
<reference evidence="1 2" key="1">
    <citation type="submission" date="2024-06" db="EMBL/GenBank/DDBJ databases">
        <title>Genomics of switchgrass bacterial isolates.</title>
        <authorList>
            <person name="Shade A."/>
        </authorList>
    </citation>
    <scope>NUCLEOTIDE SEQUENCE [LARGE SCALE GENOMIC DNA]</scope>
    <source>
        <strain evidence="1 2">PvP084</strain>
    </source>
</reference>
<comment type="caution">
    <text evidence="1">The sequence shown here is derived from an EMBL/GenBank/DDBJ whole genome shotgun (WGS) entry which is preliminary data.</text>
</comment>
<evidence type="ECO:0000313" key="1">
    <source>
        <dbReference type="EMBL" id="MET3867188.1"/>
    </source>
</evidence>
<dbReference type="EMBL" id="JBEPNW010000002">
    <property type="protein sequence ID" value="MET3867188.1"/>
    <property type="molecule type" value="Genomic_DNA"/>
</dbReference>